<protein>
    <submittedName>
        <fullName evidence="1">Uncharacterized protein</fullName>
    </submittedName>
</protein>
<sequence>MTVFALRLADPNSTPSTGKQPPTSDNQRARLRAQKQLQNEELERKEEEAALAMTESQLKTLQSAFETVKVEFFDLDGLSWPQRDLDSTCEPLHVNTRLSRPGYPANLSVQLPSHPPTSRATSETIACTPTSPIAPSTPLPTSASVRDVVVSADDTIRVSRLRPARRPSAPQVFATELAGRRRRDSHGKGKAKVKRKVSADYKKASEATSPSSAGGPVPCMLPELSAGYLGEYKTEKRPSDPQAIGDRQVQARCRHWGQRSAACCIEPPPPSETILNTCYNGVIWR</sequence>
<proteinExistence type="predicted"/>
<reference evidence="1" key="1">
    <citation type="submission" date="2021-03" db="EMBL/GenBank/DDBJ databases">
        <authorList>
            <consortium name="DOE Joint Genome Institute"/>
            <person name="Ahrendt S."/>
            <person name="Looney B.P."/>
            <person name="Miyauchi S."/>
            <person name="Morin E."/>
            <person name="Drula E."/>
            <person name="Courty P.E."/>
            <person name="Chicoki N."/>
            <person name="Fauchery L."/>
            <person name="Kohler A."/>
            <person name="Kuo A."/>
            <person name="Labutti K."/>
            <person name="Pangilinan J."/>
            <person name="Lipzen A."/>
            <person name="Riley R."/>
            <person name="Andreopoulos W."/>
            <person name="He G."/>
            <person name="Johnson J."/>
            <person name="Barry K.W."/>
            <person name="Grigoriev I.V."/>
            <person name="Nagy L."/>
            <person name="Hibbett D."/>
            <person name="Henrissat B."/>
            <person name="Matheny P.B."/>
            <person name="Labbe J."/>
            <person name="Martin F."/>
        </authorList>
    </citation>
    <scope>NUCLEOTIDE SEQUENCE</scope>
    <source>
        <strain evidence="1">HHB10654</strain>
    </source>
</reference>
<accession>A0ACB8TLD4</accession>
<dbReference type="Proteomes" id="UP000814140">
    <property type="component" value="Unassembled WGS sequence"/>
</dbReference>
<name>A0ACB8TLD4_9AGAM</name>
<dbReference type="EMBL" id="MU277187">
    <property type="protein sequence ID" value="KAI0069171.1"/>
    <property type="molecule type" value="Genomic_DNA"/>
</dbReference>
<gene>
    <name evidence="1" type="ORF">BV25DRAFT_1834200</name>
</gene>
<keyword evidence="2" id="KW-1185">Reference proteome</keyword>
<organism evidence="1 2">
    <name type="scientific">Artomyces pyxidatus</name>
    <dbReference type="NCBI Taxonomy" id="48021"/>
    <lineage>
        <taxon>Eukaryota</taxon>
        <taxon>Fungi</taxon>
        <taxon>Dikarya</taxon>
        <taxon>Basidiomycota</taxon>
        <taxon>Agaricomycotina</taxon>
        <taxon>Agaricomycetes</taxon>
        <taxon>Russulales</taxon>
        <taxon>Auriscalpiaceae</taxon>
        <taxon>Artomyces</taxon>
    </lineage>
</organism>
<evidence type="ECO:0000313" key="1">
    <source>
        <dbReference type="EMBL" id="KAI0069171.1"/>
    </source>
</evidence>
<comment type="caution">
    <text evidence="1">The sequence shown here is derived from an EMBL/GenBank/DDBJ whole genome shotgun (WGS) entry which is preliminary data.</text>
</comment>
<reference evidence="1" key="2">
    <citation type="journal article" date="2022" name="New Phytol.">
        <title>Evolutionary transition to the ectomycorrhizal habit in the genomes of a hyperdiverse lineage of mushroom-forming fungi.</title>
        <authorList>
            <person name="Looney B."/>
            <person name="Miyauchi S."/>
            <person name="Morin E."/>
            <person name="Drula E."/>
            <person name="Courty P.E."/>
            <person name="Kohler A."/>
            <person name="Kuo A."/>
            <person name="LaButti K."/>
            <person name="Pangilinan J."/>
            <person name="Lipzen A."/>
            <person name="Riley R."/>
            <person name="Andreopoulos W."/>
            <person name="He G."/>
            <person name="Johnson J."/>
            <person name="Nolan M."/>
            <person name="Tritt A."/>
            <person name="Barry K.W."/>
            <person name="Grigoriev I.V."/>
            <person name="Nagy L.G."/>
            <person name="Hibbett D."/>
            <person name="Henrissat B."/>
            <person name="Matheny P.B."/>
            <person name="Labbe J."/>
            <person name="Martin F.M."/>
        </authorList>
    </citation>
    <scope>NUCLEOTIDE SEQUENCE</scope>
    <source>
        <strain evidence="1">HHB10654</strain>
    </source>
</reference>
<evidence type="ECO:0000313" key="2">
    <source>
        <dbReference type="Proteomes" id="UP000814140"/>
    </source>
</evidence>